<evidence type="ECO:0000313" key="2">
    <source>
        <dbReference type="Proteomes" id="UP000050280"/>
    </source>
</evidence>
<keyword evidence="2" id="KW-1185">Reference proteome</keyword>
<reference evidence="1 2" key="1">
    <citation type="submission" date="2015-09" db="EMBL/GenBank/DDBJ databases">
        <title>Genome sequence of the marine flavobacterium Croceitalea dokdonensis DOKDO 023 that contains proton- and sodium-pumping rhodopsins.</title>
        <authorList>
            <person name="Kwon S.-K."/>
            <person name="Lee H.K."/>
            <person name="Kwak M.-J."/>
            <person name="Kim J.F."/>
        </authorList>
    </citation>
    <scope>NUCLEOTIDE SEQUENCE [LARGE SCALE GENOMIC DNA]</scope>
    <source>
        <strain evidence="1 2">DOKDO 023</strain>
    </source>
</reference>
<gene>
    <name evidence="1" type="ORF">I595_3013</name>
</gene>
<dbReference type="EMBL" id="LDJX01000006">
    <property type="protein sequence ID" value="KPM31034.1"/>
    <property type="molecule type" value="Genomic_DNA"/>
</dbReference>
<sequence>MSVYGFYSGFLTQFMKRFFSLIKMVLNKIDCNIESLLKPRFCRNFEDKTN</sequence>
<accession>A0A0P7AZL3</accession>
<comment type="caution">
    <text evidence="1">The sequence shown here is derived from an EMBL/GenBank/DDBJ whole genome shotgun (WGS) entry which is preliminary data.</text>
</comment>
<protein>
    <submittedName>
        <fullName evidence="1">Uncharacterized protein</fullName>
    </submittedName>
</protein>
<dbReference type="Proteomes" id="UP000050280">
    <property type="component" value="Unassembled WGS sequence"/>
</dbReference>
<dbReference type="STRING" id="1300341.I595_3013"/>
<name>A0A0P7AZL3_9FLAO</name>
<proteinExistence type="predicted"/>
<dbReference type="AlphaFoldDB" id="A0A0P7AZL3"/>
<evidence type="ECO:0000313" key="1">
    <source>
        <dbReference type="EMBL" id="KPM31034.1"/>
    </source>
</evidence>
<organism evidence="1 2">
    <name type="scientific">Croceitalea dokdonensis DOKDO 023</name>
    <dbReference type="NCBI Taxonomy" id="1300341"/>
    <lineage>
        <taxon>Bacteria</taxon>
        <taxon>Pseudomonadati</taxon>
        <taxon>Bacteroidota</taxon>
        <taxon>Flavobacteriia</taxon>
        <taxon>Flavobacteriales</taxon>
        <taxon>Flavobacteriaceae</taxon>
        <taxon>Croceitalea</taxon>
    </lineage>
</organism>